<comment type="caution">
    <text evidence="1">The sequence shown here is derived from an EMBL/GenBank/DDBJ whole genome shotgun (WGS) entry which is preliminary data.</text>
</comment>
<proteinExistence type="predicted"/>
<organism evidence="1 2">
    <name type="scientific">Erythroxylum novogranatense</name>
    <dbReference type="NCBI Taxonomy" id="1862640"/>
    <lineage>
        <taxon>Eukaryota</taxon>
        <taxon>Viridiplantae</taxon>
        <taxon>Streptophyta</taxon>
        <taxon>Embryophyta</taxon>
        <taxon>Tracheophyta</taxon>
        <taxon>Spermatophyta</taxon>
        <taxon>Magnoliopsida</taxon>
        <taxon>eudicotyledons</taxon>
        <taxon>Gunneridae</taxon>
        <taxon>Pentapetalae</taxon>
        <taxon>rosids</taxon>
        <taxon>fabids</taxon>
        <taxon>Malpighiales</taxon>
        <taxon>Erythroxylaceae</taxon>
        <taxon>Erythroxylum</taxon>
    </lineage>
</organism>
<sequence length="159" mass="17715">MDRIGYAKICVEVAKAAELPDTLPILRLGETGELVSDRISLTYPWKPNMVAKQWVATGRVFPSGWQEDLMKEDRGTEEQGSKLGYDKGPGRVMTMELGGEGLGRIPGNLGVGDNDLVRSIPQQNEYGSEVCTTMAGRRGRHLVLMGKVRWWSHRSKEQQ</sequence>
<gene>
    <name evidence="1" type="ORF">K2173_020973</name>
</gene>
<protein>
    <submittedName>
        <fullName evidence="1">Uncharacterized protein</fullName>
    </submittedName>
</protein>
<accession>A0AAV8TQB2</accession>
<dbReference type="Proteomes" id="UP001159364">
    <property type="component" value="Linkage Group LG04"/>
</dbReference>
<evidence type="ECO:0000313" key="1">
    <source>
        <dbReference type="EMBL" id="KAJ8768033.1"/>
    </source>
</evidence>
<name>A0AAV8TQB2_9ROSI</name>
<reference evidence="1 2" key="1">
    <citation type="submission" date="2021-09" db="EMBL/GenBank/DDBJ databases">
        <title>Genomic insights and catalytic innovation underlie evolution of tropane alkaloids biosynthesis.</title>
        <authorList>
            <person name="Wang Y.-J."/>
            <person name="Tian T."/>
            <person name="Huang J.-P."/>
            <person name="Huang S.-X."/>
        </authorList>
    </citation>
    <scope>NUCLEOTIDE SEQUENCE [LARGE SCALE GENOMIC DNA]</scope>
    <source>
        <strain evidence="1">KIB-2018</strain>
        <tissue evidence="1">Leaf</tissue>
    </source>
</reference>
<dbReference type="AlphaFoldDB" id="A0AAV8TQB2"/>
<dbReference type="EMBL" id="JAIWQS010000004">
    <property type="protein sequence ID" value="KAJ8768033.1"/>
    <property type="molecule type" value="Genomic_DNA"/>
</dbReference>
<keyword evidence="2" id="KW-1185">Reference proteome</keyword>
<evidence type="ECO:0000313" key="2">
    <source>
        <dbReference type="Proteomes" id="UP001159364"/>
    </source>
</evidence>